<dbReference type="Gene3D" id="1.10.10.10">
    <property type="entry name" value="Winged helix-like DNA-binding domain superfamily/Winged helix DNA-binding domain"/>
    <property type="match status" value="1"/>
</dbReference>
<dbReference type="Pfam" id="PF13730">
    <property type="entry name" value="HTH_36"/>
    <property type="match status" value="1"/>
</dbReference>
<evidence type="ECO:0000313" key="1">
    <source>
        <dbReference type="EMBL" id="HJA91231.1"/>
    </source>
</evidence>
<dbReference type="InterPro" id="IPR036388">
    <property type="entry name" value="WH-like_DNA-bd_sf"/>
</dbReference>
<proteinExistence type="predicted"/>
<protein>
    <submittedName>
        <fullName evidence="1">Helix-turn-helix domain-containing protein</fullName>
    </submittedName>
</protein>
<reference evidence="1" key="2">
    <citation type="submission" date="2021-04" db="EMBL/GenBank/DDBJ databases">
        <authorList>
            <person name="Gilroy R."/>
        </authorList>
    </citation>
    <scope>NUCLEOTIDE SEQUENCE</scope>
    <source>
        <strain evidence="1">CHK171-505</strain>
    </source>
</reference>
<reference evidence="1" key="1">
    <citation type="journal article" date="2021" name="PeerJ">
        <title>Extensive microbial diversity within the chicken gut microbiome revealed by metagenomics and culture.</title>
        <authorList>
            <person name="Gilroy R."/>
            <person name="Ravi A."/>
            <person name="Getino M."/>
            <person name="Pursley I."/>
            <person name="Horton D.L."/>
            <person name="Alikhan N.F."/>
            <person name="Baker D."/>
            <person name="Gharbi K."/>
            <person name="Hall N."/>
            <person name="Watson M."/>
            <person name="Adriaenssens E.M."/>
            <person name="Foster-Nyarko E."/>
            <person name="Jarju S."/>
            <person name="Secka A."/>
            <person name="Antonio M."/>
            <person name="Oren A."/>
            <person name="Chaudhuri R.R."/>
            <person name="La Ragione R."/>
            <person name="Hildebrand F."/>
            <person name="Pallen M.J."/>
        </authorList>
    </citation>
    <scope>NUCLEOTIDE SEQUENCE</scope>
    <source>
        <strain evidence="1">CHK171-505</strain>
    </source>
</reference>
<comment type="caution">
    <text evidence="1">The sequence shown here is derived from an EMBL/GenBank/DDBJ whole genome shotgun (WGS) entry which is preliminary data.</text>
</comment>
<dbReference type="AlphaFoldDB" id="A0A9D2KZK2"/>
<gene>
    <name evidence="1" type="ORF">H9948_10630</name>
</gene>
<name>A0A9D2KZK2_9LACT</name>
<sequence>METEDKLQLSNVLSEGYGIIPKKLMKDKELTIEAKAIYAFLASYTGKGDTSFPSLGLITSSLGISRQRYNKHRELLVEKGYIDIKRVRDKTGKLGKNIFKINLYNPLLQKPTMEKPTLEKPALENATHNNNSSNNNSINNNKEIKDNALFESWWDLYNKKKARPKALSAFNTALKKHDYKTIEAGTIKYLKSIEDKQYQSYPAKFLNQEQYMDDYENKANNIYDSKKTTSDDKASVGLDYLDGM</sequence>
<accession>A0A9D2KZK2</accession>
<dbReference type="Proteomes" id="UP000886856">
    <property type="component" value="Unassembled WGS sequence"/>
</dbReference>
<dbReference type="EMBL" id="DWYW01000244">
    <property type="protein sequence ID" value="HJA91231.1"/>
    <property type="molecule type" value="Genomic_DNA"/>
</dbReference>
<organism evidence="1 2">
    <name type="scientific">Candidatus Jeotgalibaca merdavium</name>
    <dbReference type="NCBI Taxonomy" id="2838627"/>
    <lineage>
        <taxon>Bacteria</taxon>
        <taxon>Bacillati</taxon>
        <taxon>Bacillota</taxon>
        <taxon>Bacilli</taxon>
        <taxon>Lactobacillales</taxon>
        <taxon>Carnobacteriaceae</taxon>
        <taxon>Jeotgalibaca</taxon>
    </lineage>
</organism>
<evidence type="ECO:0000313" key="2">
    <source>
        <dbReference type="Proteomes" id="UP000886856"/>
    </source>
</evidence>